<proteinExistence type="predicted"/>
<keyword evidence="3" id="KW-1185">Reference proteome</keyword>
<feature type="compositionally biased region" description="Basic and acidic residues" evidence="1">
    <location>
        <begin position="183"/>
        <end position="198"/>
    </location>
</feature>
<evidence type="ECO:0000313" key="2">
    <source>
        <dbReference type="EMBL" id="RXW23321.1"/>
    </source>
</evidence>
<feature type="compositionally biased region" description="Basic and acidic residues" evidence="1">
    <location>
        <begin position="74"/>
        <end position="95"/>
    </location>
</feature>
<dbReference type="OrthoDB" id="3253399at2759"/>
<name>A0A4Q2DUE7_9AGAR</name>
<accession>A0A4Q2DUE7</accession>
<comment type="caution">
    <text evidence="2">The sequence shown here is derived from an EMBL/GenBank/DDBJ whole genome shotgun (WGS) entry which is preliminary data.</text>
</comment>
<feature type="compositionally biased region" description="Polar residues" evidence="1">
    <location>
        <begin position="23"/>
        <end position="32"/>
    </location>
</feature>
<dbReference type="AlphaFoldDB" id="A0A4Q2DUE7"/>
<feature type="region of interest" description="Disordered" evidence="1">
    <location>
        <begin position="1"/>
        <end position="264"/>
    </location>
</feature>
<feature type="compositionally biased region" description="Acidic residues" evidence="1">
    <location>
        <begin position="112"/>
        <end position="124"/>
    </location>
</feature>
<gene>
    <name evidence="2" type="ORF">EST38_g2542</name>
</gene>
<dbReference type="Proteomes" id="UP000290288">
    <property type="component" value="Unassembled WGS sequence"/>
</dbReference>
<feature type="compositionally biased region" description="Basic and acidic residues" evidence="1">
    <location>
        <begin position="44"/>
        <end position="65"/>
    </location>
</feature>
<feature type="compositionally biased region" description="Acidic residues" evidence="1">
    <location>
        <begin position="136"/>
        <end position="156"/>
    </location>
</feature>
<feature type="compositionally biased region" description="Acidic residues" evidence="1">
    <location>
        <begin position="96"/>
        <end position="105"/>
    </location>
</feature>
<evidence type="ECO:0000313" key="3">
    <source>
        <dbReference type="Proteomes" id="UP000290288"/>
    </source>
</evidence>
<protein>
    <submittedName>
        <fullName evidence="2">Uncharacterized protein</fullName>
    </submittedName>
</protein>
<organism evidence="2 3">
    <name type="scientific">Candolleomyces aberdarensis</name>
    <dbReference type="NCBI Taxonomy" id="2316362"/>
    <lineage>
        <taxon>Eukaryota</taxon>
        <taxon>Fungi</taxon>
        <taxon>Dikarya</taxon>
        <taxon>Basidiomycota</taxon>
        <taxon>Agaricomycotina</taxon>
        <taxon>Agaricomycetes</taxon>
        <taxon>Agaricomycetidae</taxon>
        <taxon>Agaricales</taxon>
        <taxon>Agaricineae</taxon>
        <taxon>Psathyrellaceae</taxon>
        <taxon>Candolleomyces</taxon>
    </lineage>
</organism>
<reference evidence="2 3" key="1">
    <citation type="submission" date="2019-01" db="EMBL/GenBank/DDBJ databases">
        <title>Draft genome sequence of Psathyrella aberdarensis IHI B618.</title>
        <authorList>
            <person name="Buettner E."/>
            <person name="Kellner H."/>
        </authorList>
    </citation>
    <scope>NUCLEOTIDE SEQUENCE [LARGE SCALE GENOMIC DNA]</scope>
    <source>
        <strain evidence="2 3">IHI B618</strain>
    </source>
</reference>
<feature type="compositionally biased region" description="Basic and acidic residues" evidence="1">
    <location>
        <begin position="125"/>
        <end position="135"/>
    </location>
</feature>
<dbReference type="EMBL" id="SDEE01000045">
    <property type="protein sequence ID" value="RXW23321.1"/>
    <property type="molecule type" value="Genomic_DNA"/>
</dbReference>
<feature type="compositionally biased region" description="Acidic residues" evidence="1">
    <location>
        <begin position="164"/>
        <end position="182"/>
    </location>
</feature>
<dbReference type="STRING" id="2316362.A0A4Q2DUE7"/>
<evidence type="ECO:0000256" key="1">
    <source>
        <dbReference type="SAM" id="MobiDB-lite"/>
    </source>
</evidence>
<sequence length="410" mass="45840">MPRKHRDPSPSSSSDGEAPEAVTLTQSKQNIQQREHVLQQARLSAKEKEKEKNRELDKKLKERAGVNRNAKDKKKGEGKRTEAKTAKGKKDGKEEVLEDFLDDGFGEGVDFGSEDGDFGEIDPELEARMLKAMRDAEEEQDGSDSEFDEDEDEGAEDGQGFDSENGEEDYLSGEDESEEESADEKGPPKTTHLPDELFKSAFQQSQPFVPPKSKLKHTSTEPPRKRRRTREPKELSAGSKKIRLLPNPSLQPAHNPPSTMPSKKVNKFLDRSLALKGRATKPKLGWERRPANIGLLRSTNGPAAHFYLIPCRYPSKYIERLFPLFPVAIGSLNDRLSLRAGLEYVCLEVHQAGENDFVCNVRFGGSSDLPDDTFARSVYQDVASEPSINAFLRQSHSLRFTAATALTPRM</sequence>